<dbReference type="GO" id="GO:0003677">
    <property type="term" value="F:DNA binding"/>
    <property type="evidence" value="ECO:0007669"/>
    <property type="project" value="UniProtKB-KW"/>
</dbReference>
<dbReference type="SUPFAM" id="SSF46785">
    <property type="entry name" value="Winged helix' DNA-binding domain"/>
    <property type="match status" value="2"/>
</dbReference>
<protein>
    <submittedName>
        <fullName evidence="6">Helix-turn-helix transcriptional regulator</fullName>
    </submittedName>
</protein>
<dbReference type="AlphaFoldDB" id="A0A939PC63"/>
<dbReference type="Gene3D" id="1.10.10.10">
    <property type="entry name" value="Winged helix-like DNA-binding domain superfamily/Winged helix DNA-binding domain"/>
    <property type="match status" value="2"/>
</dbReference>
<gene>
    <name evidence="6" type="ORF">J4573_23720</name>
</gene>
<dbReference type="Pfam" id="PF01638">
    <property type="entry name" value="HxlR"/>
    <property type="match status" value="2"/>
</dbReference>
<proteinExistence type="predicted"/>
<dbReference type="RefSeq" id="WP_208257996.1">
    <property type="nucleotide sequence ID" value="NZ_JAGEOJ010000009.1"/>
</dbReference>
<dbReference type="Proteomes" id="UP000669179">
    <property type="component" value="Unassembled WGS sequence"/>
</dbReference>
<keyword evidence="3" id="KW-0804">Transcription</keyword>
<evidence type="ECO:0000256" key="4">
    <source>
        <dbReference type="SAM" id="MobiDB-lite"/>
    </source>
</evidence>
<accession>A0A939PC63</accession>
<comment type="caution">
    <text evidence="6">The sequence shown here is derived from an EMBL/GenBank/DDBJ whole genome shotgun (WGS) entry which is preliminary data.</text>
</comment>
<feature type="domain" description="HTH hxlR-type" evidence="5">
    <location>
        <begin position="15"/>
        <end position="112"/>
    </location>
</feature>
<dbReference type="CDD" id="cd00090">
    <property type="entry name" value="HTH_ARSR"/>
    <property type="match status" value="1"/>
</dbReference>
<feature type="region of interest" description="Disordered" evidence="4">
    <location>
        <begin position="143"/>
        <end position="173"/>
    </location>
</feature>
<feature type="domain" description="HTH hxlR-type" evidence="5">
    <location>
        <begin position="176"/>
        <end position="274"/>
    </location>
</feature>
<sequence length="313" mass="34575">MDEVTPTRLRAGGENAIGITMGLIGDEWALLILRYAHQGVHRYADWRDRLAISDSVLSARLGLLTRMGLLTRRAYQTRPTRYEYRLTQKGREVWPILVAIWAWEFRWVADHTETLPWMRHRTCGRHMEPQLTCAACGERVAPRDVSSSVGPSGGDGRSVPAAATRRRSASGAGDGAGLFPETMALVGNRWSVMLLGAAFLGAHRFGEFQQMMGAPPTMVSDRLRTFVSLGVLSEEPSAERADWVSYRLTDKGRAFFPVIMTAIAWGQRWFHAPDGPALLSAHRGCGAAFEPRLVCDGCGEVLAEEDVLVVPPE</sequence>
<dbReference type="InterPro" id="IPR036388">
    <property type="entry name" value="WH-like_DNA-bd_sf"/>
</dbReference>
<dbReference type="PROSITE" id="PS51118">
    <property type="entry name" value="HTH_HXLR"/>
    <property type="match status" value="2"/>
</dbReference>
<evidence type="ECO:0000313" key="6">
    <source>
        <dbReference type="EMBL" id="MBO2450132.1"/>
    </source>
</evidence>
<reference evidence="6" key="1">
    <citation type="submission" date="2021-03" db="EMBL/GenBank/DDBJ databases">
        <authorList>
            <person name="Kanchanasin P."/>
            <person name="Saeng-In P."/>
            <person name="Phongsopitanun W."/>
            <person name="Yuki M."/>
            <person name="Kudo T."/>
            <person name="Ohkuma M."/>
            <person name="Tanasupawat S."/>
        </authorList>
    </citation>
    <scope>NUCLEOTIDE SEQUENCE</scope>
    <source>
        <strain evidence="6">GKU 128</strain>
    </source>
</reference>
<dbReference type="PANTHER" id="PTHR33204">
    <property type="entry name" value="TRANSCRIPTIONAL REGULATOR, MARR FAMILY"/>
    <property type="match status" value="1"/>
</dbReference>
<keyword evidence="1" id="KW-0805">Transcription regulation</keyword>
<name>A0A939PC63_9ACTN</name>
<evidence type="ECO:0000256" key="2">
    <source>
        <dbReference type="ARBA" id="ARBA00023125"/>
    </source>
</evidence>
<evidence type="ECO:0000256" key="3">
    <source>
        <dbReference type="ARBA" id="ARBA00023163"/>
    </source>
</evidence>
<dbReference type="PANTHER" id="PTHR33204:SF18">
    <property type="entry name" value="TRANSCRIPTIONAL REGULATORY PROTEIN"/>
    <property type="match status" value="1"/>
</dbReference>
<keyword evidence="2" id="KW-0238">DNA-binding</keyword>
<evidence type="ECO:0000313" key="7">
    <source>
        <dbReference type="Proteomes" id="UP000669179"/>
    </source>
</evidence>
<keyword evidence="7" id="KW-1185">Reference proteome</keyword>
<evidence type="ECO:0000256" key="1">
    <source>
        <dbReference type="ARBA" id="ARBA00023015"/>
    </source>
</evidence>
<dbReference type="InterPro" id="IPR036390">
    <property type="entry name" value="WH_DNA-bd_sf"/>
</dbReference>
<organism evidence="6 7">
    <name type="scientific">Actinomadura barringtoniae</name>
    <dbReference type="NCBI Taxonomy" id="1427535"/>
    <lineage>
        <taxon>Bacteria</taxon>
        <taxon>Bacillati</taxon>
        <taxon>Actinomycetota</taxon>
        <taxon>Actinomycetes</taxon>
        <taxon>Streptosporangiales</taxon>
        <taxon>Thermomonosporaceae</taxon>
        <taxon>Actinomadura</taxon>
    </lineage>
</organism>
<dbReference type="InterPro" id="IPR002577">
    <property type="entry name" value="HTH_HxlR"/>
</dbReference>
<evidence type="ECO:0000259" key="5">
    <source>
        <dbReference type="PROSITE" id="PS51118"/>
    </source>
</evidence>
<dbReference type="InterPro" id="IPR011991">
    <property type="entry name" value="ArsR-like_HTH"/>
</dbReference>
<dbReference type="EMBL" id="JAGEOJ010000009">
    <property type="protein sequence ID" value="MBO2450132.1"/>
    <property type="molecule type" value="Genomic_DNA"/>
</dbReference>